<dbReference type="Proteomes" id="UP000485058">
    <property type="component" value="Unassembled WGS sequence"/>
</dbReference>
<evidence type="ECO:0000313" key="2">
    <source>
        <dbReference type="EMBL" id="GFH24981.1"/>
    </source>
</evidence>
<evidence type="ECO:0000256" key="1">
    <source>
        <dbReference type="SAM" id="MobiDB-lite"/>
    </source>
</evidence>
<feature type="region of interest" description="Disordered" evidence="1">
    <location>
        <begin position="362"/>
        <end position="395"/>
    </location>
</feature>
<dbReference type="PANTHER" id="PTHR43081">
    <property type="entry name" value="ADENYLATE CYCLASE, TERMINAL-DIFFERENTIATION SPECIFIC-RELATED"/>
    <property type="match status" value="1"/>
</dbReference>
<dbReference type="InterPro" id="IPR029787">
    <property type="entry name" value="Nucleotide_cyclase"/>
</dbReference>
<feature type="region of interest" description="Disordered" evidence="1">
    <location>
        <begin position="30"/>
        <end position="50"/>
    </location>
</feature>
<evidence type="ECO:0008006" key="4">
    <source>
        <dbReference type="Google" id="ProtNLM"/>
    </source>
</evidence>
<organism evidence="2 3">
    <name type="scientific">Haematococcus lacustris</name>
    <name type="common">Green alga</name>
    <name type="synonym">Haematococcus pluvialis</name>
    <dbReference type="NCBI Taxonomy" id="44745"/>
    <lineage>
        <taxon>Eukaryota</taxon>
        <taxon>Viridiplantae</taxon>
        <taxon>Chlorophyta</taxon>
        <taxon>core chlorophytes</taxon>
        <taxon>Chlorophyceae</taxon>
        <taxon>CS clade</taxon>
        <taxon>Chlamydomonadales</taxon>
        <taxon>Haematococcaceae</taxon>
        <taxon>Haematococcus</taxon>
    </lineage>
</organism>
<dbReference type="AlphaFoldDB" id="A0A699ZRL7"/>
<accession>A0A699ZRL7</accession>
<protein>
    <recommendedName>
        <fullName evidence="4">Guanylate cyclase domain-containing protein</fullName>
    </recommendedName>
</protein>
<name>A0A699ZRL7_HAELA</name>
<dbReference type="Gene3D" id="3.30.70.1230">
    <property type="entry name" value="Nucleotide cyclase"/>
    <property type="match status" value="3"/>
</dbReference>
<dbReference type="InterPro" id="IPR050697">
    <property type="entry name" value="Adenylyl/Guanylyl_Cyclase_3/4"/>
</dbReference>
<gene>
    <name evidence="2" type="ORF">HaLaN_22866</name>
</gene>
<feature type="compositionally biased region" description="Gly residues" evidence="1">
    <location>
        <begin position="368"/>
        <end position="377"/>
    </location>
</feature>
<reference evidence="2 3" key="1">
    <citation type="submission" date="2020-02" db="EMBL/GenBank/DDBJ databases">
        <title>Draft genome sequence of Haematococcus lacustris strain NIES-144.</title>
        <authorList>
            <person name="Morimoto D."/>
            <person name="Nakagawa S."/>
            <person name="Yoshida T."/>
            <person name="Sawayama S."/>
        </authorList>
    </citation>
    <scope>NUCLEOTIDE SEQUENCE [LARGE SCALE GENOMIC DNA]</scope>
    <source>
        <strain evidence="2 3">NIES-144</strain>
    </source>
</reference>
<feature type="region of interest" description="Disordered" evidence="1">
    <location>
        <begin position="416"/>
        <end position="448"/>
    </location>
</feature>
<evidence type="ECO:0000313" key="3">
    <source>
        <dbReference type="Proteomes" id="UP000485058"/>
    </source>
</evidence>
<proteinExistence type="predicted"/>
<comment type="caution">
    <text evidence="2">The sequence shown here is derived from an EMBL/GenBank/DDBJ whole genome shotgun (WGS) entry which is preliminary data.</text>
</comment>
<keyword evidence="3" id="KW-1185">Reference proteome</keyword>
<dbReference type="SUPFAM" id="SSF55073">
    <property type="entry name" value="Nucleotide cyclase"/>
    <property type="match status" value="2"/>
</dbReference>
<sequence length="612" mass="63518">MSALEQANQLGATAPAPNFSAGQPWAALRSASGEHHSLAGSKTGAATEPPLRHDEQLVFRGLRVRMGLHVGVLATSELHVSSAAGGRVRFAGKPLKLATQISSAARGGMLLIPQAALNALMNEGSSHGVPGGKDEVLRLGSRTSLANFLPSMLTGHHHGAPQPIGCCLPLGVLAAYVGDHQLDDDSTVSGAASRHPHAGALQPMQPSLLGMRARLLGAKPIWPLYQLVPERAFARLAHLLPPVTFRTVRCGVSDAPVGHVALAFIYVQGAQQLLAEVSLLARDALEALQRLCLAEALPRGGYVVECADGYILAAFPRPADALAWGLACRRALREYEGWDPELLQHPLCAPVFAEPSQSRLTAASGSAYEGGGGGGGSAPAAGRRDPTSPPTRGVLSYSQPRVLAFANPMFAGSIDSGVDPDARLSPPAAPDASPPAQLLPDPAPPALMTRPLSAPPALPAASAAQPCETLRPHDLVARKPTELDEDISVAPRGVGAGIPAVANSQEQQTSHHDNLGKLTYRGKVLNRAARTANRAEVAQVMCTARLWRLAQVNMAAAAQAQSQLPEAAASRSGVGAAAAAALPAMRATNVGMCALKGIRDLVELFSVTEAEE</sequence>
<dbReference type="PANTHER" id="PTHR43081:SF1">
    <property type="entry name" value="ADENYLATE CYCLASE, TERMINAL-DIFFERENTIATION SPECIFIC"/>
    <property type="match status" value="1"/>
</dbReference>
<dbReference type="EMBL" id="BLLF01002684">
    <property type="protein sequence ID" value="GFH24981.1"/>
    <property type="molecule type" value="Genomic_DNA"/>
</dbReference>